<evidence type="ECO:0000313" key="3">
    <source>
        <dbReference type="Proteomes" id="UP000002282"/>
    </source>
</evidence>
<dbReference type="InterPro" id="IPR010512">
    <property type="entry name" value="DUF1091"/>
</dbReference>
<organism evidence="2 3">
    <name type="scientific">Drosophila yakuba</name>
    <name type="common">Fruit fly</name>
    <dbReference type="NCBI Taxonomy" id="7245"/>
    <lineage>
        <taxon>Eukaryota</taxon>
        <taxon>Metazoa</taxon>
        <taxon>Ecdysozoa</taxon>
        <taxon>Arthropoda</taxon>
        <taxon>Hexapoda</taxon>
        <taxon>Insecta</taxon>
        <taxon>Pterygota</taxon>
        <taxon>Neoptera</taxon>
        <taxon>Endopterygota</taxon>
        <taxon>Diptera</taxon>
        <taxon>Brachycera</taxon>
        <taxon>Muscomorpha</taxon>
        <taxon>Ephydroidea</taxon>
        <taxon>Drosophilidae</taxon>
        <taxon>Drosophila</taxon>
        <taxon>Sophophora</taxon>
    </lineage>
</organism>
<name>B4PBB1_DROYA</name>
<evidence type="ECO:0000256" key="1">
    <source>
        <dbReference type="SAM" id="SignalP"/>
    </source>
</evidence>
<feature type="signal peptide" evidence="1">
    <location>
        <begin position="1"/>
        <end position="22"/>
    </location>
</feature>
<accession>B4PBB1</accession>
<dbReference type="EMBL" id="CM000158">
    <property type="protein sequence ID" value="EDW92543.2"/>
    <property type="molecule type" value="Genomic_DNA"/>
</dbReference>
<keyword evidence="3" id="KW-1185">Reference proteome</keyword>
<dbReference type="PANTHER" id="PTHR20898:SF0">
    <property type="entry name" value="DAEDALUS ON 3-RELATED"/>
    <property type="match status" value="1"/>
</dbReference>
<reference evidence="2 3" key="1">
    <citation type="journal article" date="2007" name="Nature">
        <title>Evolution of genes and genomes on the Drosophila phylogeny.</title>
        <authorList>
            <consortium name="Drosophila 12 Genomes Consortium"/>
            <person name="Clark A.G."/>
            <person name="Eisen M.B."/>
            <person name="Smith D.R."/>
            <person name="Bergman C.M."/>
            <person name="Oliver B."/>
            <person name="Markow T.A."/>
            <person name="Kaufman T.C."/>
            <person name="Kellis M."/>
            <person name="Gelbart W."/>
            <person name="Iyer V.N."/>
            <person name="Pollard D.A."/>
            <person name="Sackton T.B."/>
            <person name="Larracuente A.M."/>
            <person name="Singh N.D."/>
            <person name="Abad J.P."/>
            <person name="Abt D.N."/>
            <person name="Adryan B."/>
            <person name="Aguade M."/>
            <person name="Akashi H."/>
            <person name="Anderson W.W."/>
            <person name="Aquadro C.F."/>
            <person name="Ardell D.H."/>
            <person name="Arguello R."/>
            <person name="Artieri C.G."/>
            <person name="Barbash D.A."/>
            <person name="Barker D."/>
            <person name="Barsanti P."/>
            <person name="Batterham P."/>
            <person name="Batzoglou S."/>
            <person name="Begun D."/>
            <person name="Bhutkar A."/>
            <person name="Blanco E."/>
            <person name="Bosak S.A."/>
            <person name="Bradley R.K."/>
            <person name="Brand A.D."/>
            <person name="Brent M.R."/>
            <person name="Brooks A.N."/>
            <person name="Brown R.H."/>
            <person name="Butlin R.K."/>
            <person name="Caggese C."/>
            <person name="Calvi B.R."/>
            <person name="Bernardo de Carvalho A."/>
            <person name="Caspi A."/>
            <person name="Castrezana S."/>
            <person name="Celniker S.E."/>
            <person name="Chang J.L."/>
            <person name="Chapple C."/>
            <person name="Chatterji S."/>
            <person name="Chinwalla A."/>
            <person name="Civetta A."/>
            <person name="Clifton S.W."/>
            <person name="Comeron J.M."/>
            <person name="Costello J.C."/>
            <person name="Coyne J.A."/>
            <person name="Daub J."/>
            <person name="David R.G."/>
            <person name="Delcher A.L."/>
            <person name="Delehaunty K."/>
            <person name="Do C.B."/>
            <person name="Ebling H."/>
            <person name="Edwards K."/>
            <person name="Eickbush T."/>
            <person name="Evans J.D."/>
            <person name="Filipski A."/>
            <person name="Findeiss S."/>
            <person name="Freyhult E."/>
            <person name="Fulton L."/>
            <person name="Fulton R."/>
            <person name="Garcia A.C."/>
            <person name="Gardiner A."/>
            <person name="Garfield D.A."/>
            <person name="Garvin B.E."/>
            <person name="Gibson G."/>
            <person name="Gilbert D."/>
            <person name="Gnerre S."/>
            <person name="Godfrey J."/>
            <person name="Good R."/>
            <person name="Gotea V."/>
            <person name="Gravely B."/>
            <person name="Greenberg A.J."/>
            <person name="Griffiths-Jones S."/>
            <person name="Gross S."/>
            <person name="Guigo R."/>
            <person name="Gustafson E.A."/>
            <person name="Haerty W."/>
            <person name="Hahn M.W."/>
            <person name="Halligan D.L."/>
            <person name="Halpern A.L."/>
            <person name="Halter G.M."/>
            <person name="Han M.V."/>
            <person name="Heger A."/>
            <person name="Hillier L."/>
            <person name="Hinrichs A.S."/>
            <person name="Holmes I."/>
            <person name="Hoskins R.A."/>
            <person name="Hubisz M.J."/>
            <person name="Hultmark D."/>
            <person name="Huntley M.A."/>
            <person name="Jaffe D.B."/>
            <person name="Jagadeeshan S."/>
            <person name="Jeck W.R."/>
            <person name="Johnson J."/>
            <person name="Jones C.D."/>
            <person name="Jordan W.C."/>
            <person name="Karpen G.H."/>
            <person name="Kataoka E."/>
            <person name="Keightley P.D."/>
            <person name="Kheradpour P."/>
            <person name="Kirkness E.F."/>
            <person name="Koerich L.B."/>
            <person name="Kristiansen K."/>
            <person name="Kudrna D."/>
            <person name="Kulathinal R.J."/>
            <person name="Kumar S."/>
            <person name="Kwok R."/>
            <person name="Lander E."/>
            <person name="Langley C.H."/>
            <person name="Lapoint R."/>
            <person name="Lazzaro B.P."/>
            <person name="Lee S.J."/>
            <person name="Levesque L."/>
            <person name="Li R."/>
            <person name="Lin C.F."/>
            <person name="Lin M.F."/>
            <person name="Lindblad-Toh K."/>
            <person name="Llopart A."/>
            <person name="Long M."/>
            <person name="Low L."/>
            <person name="Lozovsky E."/>
            <person name="Lu J."/>
            <person name="Luo M."/>
            <person name="Machado C.A."/>
            <person name="Makalowski W."/>
            <person name="Marzo M."/>
            <person name="Matsuda M."/>
            <person name="Matzkin L."/>
            <person name="McAllister B."/>
            <person name="McBride C.S."/>
            <person name="McKernan B."/>
            <person name="McKernan K."/>
            <person name="Mendez-Lago M."/>
            <person name="Minx P."/>
            <person name="Mollenhauer M.U."/>
            <person name="Montooth K."/>
            <person name="Mount S.M."/>
            <person name="Mu X."/>
            <person name="Myers E."/>
            <person name="Negre B."/>
            <person name="Newfeld S."/>
            <person name="Nielsen R."/>
            <person name="Noor M.A."/>
            <person name="O'Grady P."/>
            <person name="Pachter L."/>
            <person name="Papaceit M."/>
            <person name="Parisi M.J."/>
            <person name="Parisi M."/>
            <person name="Parts L."/>
            <person name="Pedersen J.S."/>
            <person name="Pesole G."/>
            <person name="Phillippy A.M."/>
            <person name="Ponting C.P."/>
            <person name="Pop M."/>
            <person name="Porcelli D."/>
            <person name="Powell J.R."/>
            <person name="Prohaska S."/>
            <person name="Pruitt K."/>
            <person name="Puig M."/>
            <person name="Quesneville H."/>
            <person name="Ram K.R."/>
            <person name="Rand D."/>
            <person name="Rasmussen M.D."/>
            <person name="Reed L.K."/>
            <person name="Reenan R."/>
            <person name="Reily A."/>
            <person name="Remington K.A."/>
            <person name="Rieger T.T."/>
            <person name="Ritchie M.G."/>
            <person name="Robin C."/>
            <person name="Rogers Y.H."/>
            <person name="Rohde C."/>
            <person name="Rozas J."/>
            <person name="Rubenfield M.J."/>
            <person name="Ruiz A."/>
            <person name="Russo S."/>
            <person name="Salzberg S.L."/>
            <person name="Sanchez-Gracia A."/>
            <person name="Saranga D.J."/>
            <person name="Sato H."/>
            <person name="Schaeffer S.W."/>
            <person name="Schatz M.C."/>
            <person name="Schlenke T."/>
            <person name="Schwartz R."/>
            <person name="Segarra C."/>
            <person name="Singh R.S."/>
            <person name="Sirot L."/>
            <person name="Sirota M."/>
            <person name="Sisneros N.B."/>
            <person name="Smith C.D."/>
            <person name="Smith T.F."/>
            <person name="Spieth J."/>
            <person name="Stage D.E."/>
            <person name="Stark A."/>
            <person name="Stephan W."/>
            <person name="Strausberg R.L."/>
            <person name="Strempel S."/>
            <person name="Sturgill D."/>
            <person name="Sutton G."/>
            <person name="Sutton G.G."/>
            <person name="Tao W."/>
            <person name="Teichmann S."/>
            <person name="Tobari Y.N."/>
            <person name="Tomimura Y."/>
            <person name="Tsolas J.M."/>
            <person name="Valente V.L."/>
            <person name="Venter E."/>
            <person name="Venter J.C."/>
            <person name="Vicario S."/>
            <person name="Vieira F.G."/>
            <person name="Vilella A.J."/>
            <person name="Villasante A."/>
            <person name="Walenz B."/>
            <person name="Wang J."/>
            <person name="Wasserman M."/>
            <person name="Watts T."/>
            <person name="Wilson D."/>
            <person name="Wilson R.K."/>
            <person name="Wing R.A."/>
            <person name="Wolfner M.F."/>
            <person name="Wong A."/>
            <person name="Wong G.K."/>
            <person name="Wu C.I."/>
            <person name="Wu G."/>
            <person name="Yamamoto D."/>
            <person name="Yang H.P."/>
            <person name="Yang S.P."/>
            <person name="Yorke J.A."/>
            <person name="Yoshida K."/>
            <person name="Zdobnov E."/>
            <person name="Zhang P."/>
            <person name="Zhang Y."/>
            <person name="Zimin A.V."/>
            <person name="Baldwin J."/>
            <person name="Abdouelleil A."/>
            <person name="Abdulkadir J."/>
            <person name="Abebe A."/>
            <person name="Abera B."/>
            <person name="Abreu J."/>
            <person name="Acer S.C."/>
            <person name="Aftuck L."/>
            <person name="Alexander A."/>
            <person name="An P."/>
            <person name="Anderson E."/>
            <person name="Anderson S."/>
            <person name="Arachi H."/>
            <person name="Azer M."/>
            <person name="Bachantsang P."/>
            <person name="Barry A."/>
            <person name="Bayul T."/>
            <person name="Berlin A."/>
            <person name="Bessette D."/>
            <person name="Bloom T."/>
            <person name="Blye J."/>
            <person name="Boguslavskiy L."/>
            <person name="Bonnet C."/>
            <person name="Boukhgalter B."/>
            <person name="Bourzgui I."/>
            <person name="Brown A."/>
            <person name="Cahill P."/>
            <person name="Channer S."/>
            <person name="Cheshatsang Y."/>
            <person name="Chuda L."/>
            <person name="Citroen M."/>
            <person name="Collymore A."/>
            <person name="Cooke P."/>
            <person name="Costello M."/>
            <person name="D'Aco K."/>
            <person name="Daza R."/>
            <person name="De Haan G."/>
            <person name="DeGray S."/>
            <person name="DeMaso C."/>
            <person name="Dhargay N."/>
            <person name="Dooley K."/>
            <person name="Dooley E."/>
            <person name="Doricent M."/>
            <person name="Dorje P."/>
            <person name="Dorjee K."/>
            <person name="Dupes A."/>
            <person name="Elong R."/>
            <person name="Falk J."/>
            <person name="Farina A."/>
            <person name="Faro S."/>
            <person name="Ferguson D."/>
            <person name="Fisher S."/>
            <person name="Foley C.D."/>
            <person name="Franke A."/>
            <person name="Friedrich D."/>
            <person name="Gadbois L."/>
            <person name="Gearin G."/>
            <person name="Gearin C.R."/>
            <person name="Giannoukos G."/>
            <person name="Goode T."/>
            <person name="Graham J."/>
            <person name="Grandbois E."/>
            <person name="Grewal S."/>
            <person name="Gyaltsen K."/>
            <person name="Hafez N."/>
            <person name="Hagos B."/>
            <person name="Hall J."/>
            <person name="Henson C."/>
            <person name="Hollinger A."/>
            <person name="Honan T."/>
            <person name="Huard M.D."/>
            <person name="Hughes L."/>
            <person name="Hurhula B."/>
            <person name="Husby M.E."/>
            <person name="Kamat A."/>
            <person name="Kanga B."/>
            <person name="Kashin S."/>
            <person name="Khazanovich D."/>
            <person name="Kisner P."/>
            <person name="Lance K."/>
            <person name="Lara M."/>
            <person name="Lee W."/>
            <person name="Lennon N."/>
            <person name="Letendre F."/>
            <person name="LeVine R."/>
            <person name="Lipovsky A."/>
            <person name="Liu X."/>
            <person name="Liu J."/>
            <person name="Liu S."/>
            <person name="Lokyitsang T."/>
            <person name="Lokyitsang Y."/>
            <person name="Lubonja R."/>
            <person name="Lui A."/>
            <person name="MacDonald P."/>
            <person name="Magnisalis V."/>
            <person name="Maru K."/>
            <person name="Matthews C."/>
            <person name="McCusker W."/>
            <person name="McDonough S."/>
            <person name="Mehta T."/>
            <person name="Meldrim J."/>
            <person name="Meneus L."/>
            <person name="Mihai O."/>
            <person name="Mihalev A."/>
            <person name="Mihova T."/>
            <person name="Mittelman R."/>
            <person name="Mlenga V."/>
            <person name="Montmayeur A."/>
            <person name="Mulrain L."/>
            <person name="Navidi A."/>
            <person name="Naylor J."/>
            <person name="Negash T."/>
            <person name="Nguyen T."/>
            <person name="Nguyen N."/>
            <person name="Nicol R."/>
            <person name="Norbu C."/>
            <person name="Norbu N."/>
            <person name="Novod N."/>
            <person name="O'Neill B."/>
            <person name="Osman S."/>
            <person name="Markiewicz E."/>
            <person name="Oyono O.L."/>
            <person name="Patti C."/>
            <person name="Phunkhang P."/>
            <person name="Pierre F."/>
            <person name="Priest M."/>
            <person name="Raghuraman S."/>
            <person name="Rege F."/>
            <person name="Reyes R."/>
            <person name="Rise C."/>
            <person name="Rogov P."/>
            <person name="Ross K."/>
            <person name="Ryan E."/>
            <person name="Settipalli S."/>
            <person name="Shea T."/>
            <person name="Sherpa N."/>
            <person name="Shi L."/>
            <person name="Shih D."/>
            <person name="Sparrow T."/>
            <person name="Spaulding J."/>
            <person name="Stalker J."/>
            <person name="Stange-Thomann N."/>
            <person name="Stavropoulos S."/>
            <person name="Stone C."/>
            <person name="Strader C."/>
            <person name="Tesfaye S."/>
            <person name="Thomson T."/>
            <person name="Thoulutsang Y."/>
            <person name="Thoulutsang D."/>
            <person name="Topham K."/>
            <person name="Topping I."/>
            <person name="Tsamla T."/>
            <person name="Vassiliev H."/>
            <person name="Vo A."/>
            <person name="Wangchuk T."/>
            <person name="Wangdi T."/>
            <person name="Weiand M."/>
            <person name="Wilkinson J."/>
            <person name="Wilson A."/>
            <person name="Yadav S."/>
            <person name="Young G."/>
            <person name="Yu Q."/>
            <person name="Zembek L."/>
            <person name="Zhong D."/>
            <person name="Zimmer A."/>
            <person name="Zwirko Z."/>
            <person name="Jaffe D.B."/>
            <person name="Alvarez P."/>
            <person name="Brockman W."/>
            <person name="Butler J."/>
            <person name="Chin C."/>
            <person name="Gnerre S."/>
            <person name="Grabherr M."/>
            <person name="Kleber M."/>
            <person name="Mauceli E."/>
            <person name="MacCallum I."/>
        </authorList>
    </citation>
    <scope>NUCLEOTIDE SEQUENCE [LARGE SCALE GENOMIC DNA]</scope>
    <source>
        <strain evidence="3">Tai18E2 / Tucson 14021-0261.01</strain>
    </source>
</reference>
<keyword evidence="1" id="KW-0732">Signal</keyword>
<dbReference type="AlphaFoldDB" id="B4PBB1"/>
<sequence length="174" mass="20393">MEQRIVILVVLLIVAFLVCSEAPFVKMTNAVCKSYNQSWVVVHYCRLKAYSRTKTSLNINATFIEPAKEISVHFKMMKKANGYKPFLYDYTFDACEFMRRRHHPVAKIVWNFIRNVSTVNHTCPYVGLQAVSDFHRIEVPVPLPSGEYVIFLDWLFDLRPQFATNVYFTFVEEH</sequence>
<feature type="chain" id="PRO_5006458853" description="MD-2-related lipid-recognition domain-containing protein" evidence="1">
    <location>
        <begin position="23"/>
        <end position="174"/>
    </location>
</feature>
<proteinExistence type="predicted"/>
<dbReference type="HOGENOM" id="CLU_116900_0_1_1"/>
<dbReference type="KEGG" id="dya:Dyak_GE11450"/>
<dbReference type="SMART" id="SM00697">
    <property type="entry name" value="DM8"/>
    <property type="match status" value="1"/>
</dbReference>
<dbReference type="Proteomes" id="UP000002282">
    <property type="component" value="Chromosome 2R"/>
</dbReference>
<evidence type="ECO:0000313" key="2">
    <source>
        <dbReference type="EMBL" id="EDW92543.2"/>
    </source>
</evidence>
<dbReference type="Pfam" id="PF06477">
    <property type="entry name" value="DUF1091"/>
    <property type="match status" value="1"/>
</dbReference>
<dbReference type="eggNOG" id="ENOG502RTNF">
    <property type="taxonomic scope" value="Eukaryota"/>
</dbReference>
<reference evidence="2 3" key="2">
    <citation type="journal article" date="2007" name="PLoS Biol.">
        <title>Principles of genome evolution in the Drosophila melanogaster species group.</title>
        <authorList>
            <person name="Ranz J.M."/>
            <person name="Maurin D."/>
            <person name="Chan Y.S."/>
            <person name="von Grotthuss M."/>
            <person name="Hillier L.W."/>
            <person name="Roote J."/>
            <person name="Ashburner M."/>
            <person name="Bergman C.M."/>
        </authorList>
    </citation>
    <scope>NUCLEOTIDE SEQUENCE [LARGE SCALE GENOMIC DNA]</scope>
    <source>
        <strain evidence="3">Tai18E2 / Tucson 14021-0261.01</strain>
    </source>
</reference>
<dbReference type="PANTHER" id="PTHR20898">
    <property type="entry name" value="DAEDALUS ON 3-RELATED-RELATED"/>
    <property type="match status" value="1"/>
</dbReference>
<gene>
    <name evidence="2" type="primary">Dyak\GE11450</name>
    <name evidence="2" type="synonym">dyak_GLEANR_11781</name>
    <name evidence="2" type="synonym">GE11450</name>
    <name evidence="2" type="ORF">Dyak_GE11450</name>
</gene>
<dbReference type="OrthoDB" id="7912113at2759"/>
<evidence type="ECO:0008006" key="4">
    <source>
        <dbReference type="Google" id="ProtNLM"/>
    </source>
</evidence>
<protein>
    <recommendedName>
        <fullName evidence="4">MD-2-related lipid-recognition domain-containing protein</fullName>
    </recommendedName>
</protein>